<dbReference type="AlphaFoldDB" id="A0A7S8F6S7"/>
<sequence length="323" mass="35336">MVAEVATAWKSFAIRLALAWAALFVLTFPQWQAMAYLWWNVATYSFILLLPPIIAWLAWMRRHELAKLTPIAWWPGLAWLALGLIIWTGGRASGIDLFAQAGTVMAFQGAAITLLGLRASLILALPIAYSSFLVPFGDEIVPQLQAITAHMATSLTELSGVETVSDGIHIDTPAGLFIVAEACSGVRFLIAMVALGVLVIFTCFDSWSRRAWFILACFVVPIIANGIRAWATIFVAQYVGAERAGSFDHIVYGWFFFGIVIAIVLGVAWRFFERDPEEAGWTLEEVDRLGIVSRLGEKPVPANLALGAILLVALLFAALARLV</sequence>
<dbReference type="InterPro" id="IPR013426">
    <property type="entry name" value="EpsH-like"/>
</dbReference>
<keyword evidence="10" id="KW-1185">Reference proteome</keyword>
<keyword evidence="6 8" id="KW-1133">Transmembrane helix</keyword>
<proteinExistence type="predicted"/>
<evidence type="ECO:0000313" key="10">
    <source>
        <dbReference type="Proteomes" id="UP000594459"/>
    </source>
</evidence>
<dbReference type="Proteomes" id="UP000594459">
    <property type="component" value="Chromosome"/>
</dbReference>
<gene>
    <name evidence="9" type="primary">xrt</name>
    <name evidence="9" type="ORF">IRL76_06280</name>
</gene>
<keyword evidence="3" id="KW-0645">Protease</keyword>
<evidence type="ECO:0000256" key="8">
    <source>
        <dbReference type="SAM" id="Phobius"/>
    </source>
</evidence>
<dbReference type="InterPro" id="IPR017540">
    <property type="entry name" value="Exosortase-1"/>
</dbReference>
<feature type="transmembrane region" description="Helical" evidence="8">
    <location>
        <begin position="188"/>
        <end position="207"/>
    </location>
</feature>
<dbReference type="NCBIfam" id="TIGR04178">
    <property type="entry name" value="exo_archaeo"/>
    <property type="match status" value="1"/>
</dbReference>
<evidence type="ECO:0000256" key="7">
    <source>
        <dbReference type="ARBA" id="ARBA00023136"/>
    </source>
</evidence>
<feature type="transmembrane region" description="Helical" evidence="8">
    <location>
        <begin position="37"/>
        <end position="59"/>
    </location>
</feature>
<feature type="transmembrane region" description="Helical" evidence="8">
    <location>
        <begin position="71"/>
        <end position="90"/>
    </location>
</feature>
<feature type="transmembrane region" description="Helical" evidence="8">
    <location>
        <begin position="213"/>
        <end position="239"/>
    </location>
</feature>
<accession>A0A7S8F6S7</accession>
<keyword evidence="5 9" id="KW-0378">Hydrolase</keyword>
<dbReference type="GO" id="GO:0008233">
    <property type="term" value="F:peptidase activity"/>
    <property type="evidence" value="ECO:0007669"/>
    <property type="project" value="UniProtKB-KW"/>
</dbReference>
<evidence type="ECO:0000313" key="9">
    <source>
        <dbReference type="EMBL" id="QPD00133.1"/>
    </source>
</evidence>
<reference evidence="9 10" key="1">
    <citation type="submission" date="2020-11" db="EMBL/GenBank/DDBJ databases">
        <title>The genome sequence of Erythrobacter sp. 6D36.</title>
        <authorList>
            <person name="Liu Y."/>
        </authorList>
    </citation>
    <scope>NUCLEOTIDE SEQUENCE [LARGE SCALE GENOMIC DNA]</scope>
    <source>
        <strain evidence="9 10">6D36</strain>
    </source>
</reference>
<name>A0A7S8F6S7_9SPHN</name>
<dbReference type="GO" id="GO:0006508">
    <property type="term" value="P:proteolysis"/>
    <property type="evidence" value="ECO:0007669"/>
    <property type="project" value="UniProtKB-KW"/>
</dbReference>
<evidence type="ECO:0000256" key="1">
    <source>
        <dbReference type="ARBA" id="ARBA00004651"/>
    </source>
</evidence>
<dbReference type="EMBL" id="CP064654">
    <property type="protein sequence ID" value="QPD00133.1"/>
    <property type="molecule type" value="Genomic_DNA"/>
</dbReference>
<evidence type="ECO:0000256" key="6">
    <source>
        <dbReference type="ARBA" id="ARBA00022989"/>
    </source>
</evidence>
<dbReference type="RefSeq" id="WP_200983927.1">
    <property type="nucleotide sequence ID" value="NZ_CP064654.1"/>
</dbReference>
<evidence type="ECO:0000256" key="2">
    <source>
        <dbReference type="ARBA" id="ARBA00022475"/>
    </source>
</evidence>
<dbReference type="InterPro" id="IPR026392">
    <property type="entry name" value="Exo/Archaeosortase_dom"/>
</dbReference>
<keyword evidence="4 8" id="KW-0812">Transmembrane</keyword>
<feature type="transmembrane region" description="Helical" evidence="8">
    <location>
        <begin position="12"/>
        <end position="31"/>
    </location>
</feature>
<keyword evidence="2" id="KW-1003">Cell membrane</keyword>
<protein>
    <submittedName>
        <fullName evidence="9">Exosortase</fullName>
        <ecNumber evidence="9">3.4.22.-</ecNumber>
    </submittedName>
</protein>
<dbReference type="NCBIfam" id="TIGR03109">
    <property type="entry name" value="exosort_XrtA"/>
    <property type="match status" value="1"/>
</dbReference>
<evidence type="ECO:0000256" key="5">
    <source>
        <dbReference type="ARBA" id="ARBA00022801"/>
    </source>
</evidence>
<feature type="transmembrane region" description="Helical" evidence="8">
    <location>
        <begin position="110"/>
        <end position="129"/>
    </location>
</feature>
<dbReference type="KEGG" id="qso:IRL76_06280"/>
<dbReference type="GO" id="GO:0005886">
    <property type="term" value="C:plasma membrane"/>
    <property type="evidence" value="ECO:0007669"/>
    <property type="project" value="UniProtKB-SubCell"/>
</dbReference>
<evidence type="ECO:0000256" key="3">
    <source>
        <dbReference type="ARBA" id="ARBA00022670"/>
    </source>
</evidence>
<feature type="transmembrane region" description="Helical" evidence="8">
    <location>
        <begin position="304"/>
        <end position="322"/>
    </location>
</feature>
<comment type="subcellular location">
    <subcellularLocation>
        <location evidence="1">Cell membrane</location>
        <topology evidence="1">Multi-pass membrane protein</topology>
    </subcellularLocation>
</comment>
<feature type="transmembrane region" description="Helical" evidence="8">
    <location>
        <begin position="251"/>
        <end position="272"/>
    </location>
</feature>
<keyword evidence="7 8" id="KW-0472">Membrane</keyword>
<dbReference type="Pfam" id="PF09721">
    <property type="entry name" value="Exosortase_EpsH"/>
    <property type="match status" value="1"/>
</dbReference>
<dbReference type="EC" id="3.4.22.-" evidence="9"/>
<organism evidence="9 10">
    <name type="scientific">Qipengyuania soli</name>
    <dbReference type="NCBI Taxonomy" id="2782568"/>
    <lineage>
        <taxon>Bacteria</taxon>
        <taxon>Pseudomonadati</taxon>
        <taxon>Pseudomonadota</taxon>
        <taxon>Alphaproteobacteria</taxon>
        <taxon>Sphingomonadales</taxon>
        <taxon>Erythrobacteraceae</taxon>
        <taxon>Qipengyuania</taxon>
    </lineage>
</organism>
<dbReference type="NCBIfam" id="TIGR02602">
    <property type="entry name" value="8TM_EpsH"/>
    <property type="match status" value="1"/>
</dbReference>
<dbReference type="InterPro" id="IPR019127">
    <property type="entry name" value="Exosortase"/>
</dbReference>
<evidence type="ECO:0000256" key="4">
    <source>
        <dbReference type="ARBA" id="ARBA00022692"/>
    </source>
</evidence>